<dbReference type="InterPro" id="IPR017868">
    <property type="entry name" value="Filamin/ABP280_repeat-like"/>
</dbReference>
<dbReference type="InterPro" id="IPR044801">
    <property type="entry name" value="Filamin"/>
</dbReference>
<sequence length="657" mass="73226">MSEERRYMSQLYVMPAVDAVDAGKGQLEISINQGKVPNNVQMQGAGRCLVTFIPQYPGTYVIDVTFNGEQVQGCPIRVDILPKQVGQSVSTSIVSQQTTTVTSSPSVQNPTSYGLAMEDGVESSGLSVFPKHIREKSSDGLSIHTHTKSPDLLRKTDPETTTPITENRHRLRKIDDYDPIAREKEREADQTSSNLIEQKDNRLGYVVAQYGNGAVGSAKAGQAMSSRTFTDDGRGIVTSTYTAETRYSSASPARTAFEVPKSDELTTSITAPSDPSNQRGSGYDTRDKVKSFDHLEGDSSFITDSRLYDTKTPSEYRDLDSASCSIRQCGTGSAGVSDQKQAQLKYFGEESLKLDGNKISRSDVDQAKTTYEPYRSSVYDVVQSGGYARSKVDSDKLYFNGYSKHDDESSPKVPSFEAPIIASYGRGKSDIINDKQQKASEKTAAIPAKTTFERSEESGAVDSTVCYQKVKDGKVIMGESQQCSGVDERNYCNVNERWDDRRRFYDSSQSAEESFQTLSRDRDMELTFLPTIPQRTADCMREREDEKFGAFRAMDSLLPSQRLSKFEYNEREGHRADAVEEATLTPQTRRKLQEQKIRHEGELTEKRDETHRALKDDLQAMPVLDRDEFELSQSKPSNPSPISTPRATPRLSLKFGK</sequence>
<dbReference type="EMBL" id="UYRX01000148">
    <property type="protein sequence ID" value="VDK75535.1"/>
    <property type="molecule type" value="Genomic_DNA"/>
</dbReference>
<dbReference type="InterPro" id="IPR014756">
    <property type="entry name" value="Ig_E-set"/>
</dbReference>
<dbReference type="PANTHER" id="PTHR38537">
    <property type="entry name" value="JITTERBUG, ISOFORM N"/>
    <property type="match status" value="1"/>
</dbReference>
<dbReference type="SMART" id="SM00557">
    <property type="entry name" value="IG_FLMN"/>
    <property type="match status" value="1"/>
</dbReference>
<feature type="compositionally biased region" description="Polar residues" evidence="4">
    <location>
        <begin position="631"/>
        <end position="646"/>
    </location>
</feature>
<evidence type="ECO:0000256" key="4">
    <source>
        <dbReference type="SAM" id="MobiDB-lite"/>
    </source>
</evidence>
<feature type="region of interest" description="Disordered" evidence="4">
    <location>
        <begin position="259"/>
        <end position="286"/>
    </location>
</feature>
<evidence type="ECO:0000256" key="1">
    <source>
        <dbReference type="ARBA" id="ARBA00009238"/>
    </source>
</evidence>
<dbReference type="Proteomes" id="UP000277928">
    <property type="component" value="Unassembled WGS sequence"/>
</dbReference>
<dbReference type="GO" id="GO:0030036">
    <property type="term" value="P:actin cytoskeleton organization"/>
    <property type="evidence" value="ECO:0007669"/>
    <property type="project" value="InterPro"/>
</dbReference>
<evidence type="ECO:0000256" key="2">
    <source>
        <dbReference type="ARBA" id="ARBA00022737"/>
    </source>
</evidence>
<evidence type="ECO:0000313" key="6">
    <source>
        <dbReference type="Proteomes" id="UP000277928"/>
    </source>
</evidence>
<feature type="repeat" description="Filamin" evidence="3">
    <location>
        <begin position="17"/>
        <end position="80"/>
    </location>
</feature>
<dbReference type="AlphaFoldDB" id="A0A3P6T4K0"/>
<feature type="region of interest" description="Disordered" evidence="4">
    <location>
        <begin position="141"/>
        <end position="162"/>
    </location>
</feature>
<dbReference type="Gene3D" id="2.60.40.10">
    <property type="entry name" value="Immunoglobulins"/>
    <property type="match status" value="1"/>
</dbReference>
<dbReference type="PROSITE" id="PS50194">
    <property type="entry name" value="FILAMIN_REPEAT"/>
    <property type="match status" value="1"/>
</dbReference>
<dbReference type="STRING" id="42156.A0A3P6T4K0"/>
<evidence type="ECO:0000256" key="3">
    <source>
        <dbReference type="PROSITE-ProRule" id="PRU00087"/>
    </source>
</evidence>
<dbReference type="OrthoDB" id="18740at2759"/>
<dbReference type="SUPFAM" id="SSF81296">
    <property type="entry name" value="E set domains"/>
    <property type="match status" value="1"/>
</dbReference>
<dbReference type="InterPro" id="IPR013783">
    <property type="entry name" value="Ig-like_fold"/>
</dbReference>
<evidence type="ECO:0000313" key="5">
    <source>
        <dbReference type="EMBL" id="VDK75535.1"/>
    </source>
</evidence>
<feature type="non-terminal residue" evidence="5">
    <location>
        <position position="657"/>
    </location>
</feature>
<name>A0A3P6T4K0_LITSI</name>
<feature type="compositionally biased region" description="Basic and acidic residues" evidence="4">
    <location>
        <begin position="591"/>
        <end position="618"/>
    </location>
</feature>
<dbReference type="InterPro" id="IPR001298">
    <property type="entry name" value="Filamin/ABP280_rpt"/>
</dbReference>
<accession>A0A3P6T4K0</accession>
<keyword evidence="6" id="KW-1185">Reference proteome</keyword>
<comment type="similarity">
    <text evidence="1">Belongs to the filamin family.</text>
</comment>
<keyword evidence="2" id="KW-0677">Repeat</keyword>
<proteinExistence type="inferred from homology"/>
<dbReference type="PANTHER" id="PTHR38537:SF8">
    <property type="entry name" value="FILAMIN-A"/>
    <property type="match status" value="1"/>
</dbReference>
<feature type="compositionally biased region" description="Polar residues" evidence="4">
    <location>
        <begin position="265"/>
        <end position="280"/>
    </location>
</feature>
<feature type="compositionally biased region" description="Basic and acidic residues" evidence="4">
    <location>
        <begin position="148"/>
        <end position="158"/>
    </location>
</feature>
<dbReference type="Pfam" id="PF00630">
    <property type="entry name" value="Filamin"/>
    <property type="match status" value="1"/>
</dbReference>
<dbReference type="GO" id="GO:0051015">
    <property type="term" value="F:actin filament binding"/>
    <property type="evidence" value="ECO:0007669"/>
    <property type="project" value="InterPro"/>
</dbReference>
<gene>
    <name evidence="5" type="ORF">NLS_LOCUS2957</name>
</gene>
<feature type="region of interest" description="Disordered" evidence="4">
    <location>
        <begin position="582"/>
        <end position="657"/>
    </location>
</feature>
<reference evidence="5 6" key="1">
    <citation type="submission" date="2018-08" db="EMBL/GenBank/DDBJ databases">
        <authorList>
            <person name="Laetsch R D."/>
            <person name="Stevens L."/>
            <person name="Kumar S."/>
            <person name="Blaxter L. M."/>
        </authorList>
    </citation>
    <scope>NUCLEOTIDE SEQUENCE [LARGE SCALE GENOMIC DNA]</scope>
</reference>
<organism evidence="5 6">
    <name type="scientific">Litomosoides sigmodontis</name>
    <name type="common">Filarial nematode worm</name>
    <dbReference type="NCBI Taxonomy" id="42156"/>
    <lineage>
        <taxon>Eukaryota</taxon>
        <taxon>Metazoa</taxon>
        <taxon>Ecdysozoa</taxon>
        <taxon>Nematoda</taxon>
        <taxon>Chromadorea</taxon>
        <taxon>Rhabditida</taxon>
        <taxon>Spirurina</taxon>
        <taxon>Spiruromorpha</taxon>
        <taxon>Filarioidea</taxon>
        <taxon>Onchocercidae</taxon>
        <taxon>Litomosoides</taxon>
    </lineage>
</organism>
<protein>
    <submittedName>
        <fullName evidence="5">Uncharacterized protein</fullName>
    </submittedName>
</protein>